<keyword evidence="1" id="KW-0812">Transmembrane</keyword>
<evidence type="ECO:0000313" key="4">
    <source>
        <dbReference type="EMBL" id="MBN2910100.1"/>
    </source>
</evidence>
<organism evidence="4 5">
    <name type="scientific">Polycladomyces zharkentensis</name>
    <dbReference type="NCBI Taxonomy" id="2807616"/>
    <lineage>
        <taxon>Bacteria</taxon>
        <taxon>Bacillati</taxon>
        <taxon>Bacillota</taxon>
        <taxon>Bacilli</taxon>
        <taxon>Bacillales</taxon>
        <taxon>Thermoactinomycetaceae</taxon>
        <taxon>Polycladomyces</taxon>
    </lineage>
</organism>
<feature type="transmembrane region" description="Helical" evidence="1">
    <location>
        <begin position="12"/>
        <end position="29"/>
    </location>
</feature>
<keyword evidence="1" id="KW-0472">Membrane</keyword>
<name>A0ABS2WKR4_9BACL</name>
<feature type="domain" description="DUF1980" evidence="3">
    <location>
        <begin position="153"/>
        <end position="271"/>
    </location>
</feature>
<dbReference type="InterPro" id="IPR048447">
    <property type="entry name" value="DUF1980_C"/>
</dbReference>
<dbReference type="InterPro" id="IPR052955">
    <property type="entry name" value="UPF0703_membrane_permease"/>
</dbReference>
<evidence type="ECO:0000259" key="2">
    <source>
        <dbReference type="Pfam" id="PF09323"/>
    </source>
</evidence>
<feature type="domain" description="DUF1980" evidence="2">
    <location>
        <begin position="12"/>
        <end position="112"/>
    </location>
</feature>
<evidence type="ECO:0000259" key="3">
    <source>
        <dbReference type="Pfam" id="PF21537"/>
    </source>
</evidence>
<reference evidence="4" key="1">
    <citation type="journal article" date="2024" name="Int. J. Syst. Evol. Microbiol.">
        <title>Polycladomyces zharkentensis sp. nov., a novel thermophilic cellulose- and starch-degrading member of the Bacillota from a geothermal aquifer in Kazakhstan.</title>
        <authorList>
            <person name="Mashzhan A."/>
            <person name="Kistaubayeva A."/>
            <person name="Javier-Lopez R."/>
            <person name="Bissenova U."/>
            <person name="Bissenbay A."/>
            <person name="Birkeland N.K."/>
        </authorList>
    </citation>
    <scope>NUCLEOTIDE SEQUENCE</scope>
    <source>
        <strain evidence="4">ZKZ2T</strain>
    </source>
</reference>
<keyword evidence="1" id="KW-1133">Transmembrane helix</keyword>
<dbReference type="EMBL" id="JAFHAP010000010">
    <property type="protein sequence ID" value="MBN2910100.1"/>
    <property type="molecule type" value="Genomic_DNA"/>
</dbReference>
<dbReference type="Pfam" id="PF09323">
    <property type="entry name" value="DUF1980"/>
    <property type="match status" value="1"/>
</dbReference>
<gene>
    <name evidence="4" type="ORF">JQC72_11370</name>
</gene>
<protein>
    <submittedName>
        <fullName evidence="4">TIGR03943 family protein</fullName>
    </submittedName>
</protein>
<keyword evidence="5" id="KW-1185">Reference proteome</keyword>
<proteinExistence type="predicted"/>
<feature type="transmembrane region" description="Helical" evidence="1">
    <location>
        <begin position="41"/>
        <end position="64"/>
    </location>
</feature>
<accession>A0ABS2WKR4</accession>
<evidence type="ECO:0000256" key="1">
    <source>
        <dbReference type="SAM" id="Phobius"/>
    </source>
</evidence>
<dbReference type="Proteomes" id="UP001177120">
    <property type="component" value="Unassembled WGS sequence"/>
</dbReference>
<dbReference type="NCBIfam" id="TIGR03943">
    <property type="entry name" value="TIGR03943 family putative permease subunit"/>
    <property type="match status" value="1"/>
</dbReference>
<dbReference type="InterPro" id="IPR048493">
    <property type="entry name" value="DUF1980_N"/>
</dbReference>
<dbReference type="PANTHER" id="PTHR40047:SF1">
    <property type="entry name" value="UPF0703 PROTEIN YCGQ"/>
    <property type="match status" value="1"/>
</dbReference>
<dbReference type="Pfam" id="PF21537">
    <property type="entry name" value="DUF1980_C"/>
    <property type="match status" value="1"/>
</dbReference>
<comment type="caution">
    <text evidence="4">The sequence shown here is derived from an EMBL/GenBank/DDBJ whole genome shotgun (WGS) entry which is preliminary data.</text>
</comment>
<dbReference type="InterPro" id="IPR015402">
    <property type="entry name" value="DUF1980"/>
</dbReference>
<sequence>MKRKRFDFGRLLQAVILFGFSIYLIKLFGTGEIHKLVAPHIAALLKLTLGVLVVMTLYALLTFFTKRSSCECDHDHSHHHAHDHGQLNPVSLLLVVPVVLGLLVPTQALGVSKMKNGLQTLPKVDLSKVPREEASYVTKPPKPKEGSELSLADVAENILIAPEYYFNRRFKFTGFVYHPDGWPSNRMILCRYLIACCAADASPIGIAVEMKDAAKYKNNSWVHIEGTISTRKIPQLDRIEATNWYYGYPEKPVLFVHTIKQIKEPKDPYIYFTGLNVTGGN</sequence>
<dbReference type="PANTHER" id="PTHR40047">
    <property type="entry name" value="UPF0703 PROTEIN YCGQ"/>
    <property type="match status" value="1"/>
</dbReference>
<evidence type="ECO:0000313" key="5">
    <source>
        <dbReference type="Proteomes" id="UP001177120"/>
    </source>
</evidence>
<feature type="transmembrane region" description="Helical" evidence="1">
    <location>
        <begin position="85"/>
        <end position="104"/>
    </location>
</feature>
<dbReference type="RefSeq" id="WP_205495745.1">
    <property type="nucleotide sequence ID" value="NZ_JAFHAP010000010.1"/>
</dbReference>